<feature type="binding site" evidence="14">
    <location>
        <position position="315"/>
    </location>
    <ligand>
        <name>S-adenosyl-L-methionine</name>
        <dbReference type="ChEBI" id="CHEBI:59789"/>
    </ligand>
</feature>
<feature type="binding site" evidence="14">
    <location>
        <position position="288"/>
    </location>
    <ligand>
        <name>S-adenosyl-L-methionine</name>
        <dbReference type="ChEBI" id="CHEBI:59789"/>
    </ligand>
</feature>
<dbReference type="InterPro" id="IPR006027">
    <property type="entry name" value="NusB_RsmB_TIM44"/>
</dbReference>
<dbReference type="InterPro" id="IPR018314">
    <property type="entry name" value="RsmB/NOL1/NOP2-like_CS"/>
</dbReference>
<dbReference type="EMBL" id="JACNIG010000049">
    <property type="protein sequence ID" value="MBC8430508.1"/>
    <property type="molecule type" value="Genomic_DNA"/>
</dbReference>
<evidence type="ECO:0000259" key="15">
    <source>
        <dbReference type="PROSITE" id="PS51686"/>
    </source>
</evidence>
<dbReference type="GO" id="GO:0003723">
    <property type="term" value="F:RNA binding"/>
    <property type="evidence" value="ECO:0007669"/>
    <property type="project" value="UniProtKB-UniRule"/>
</dbReference>
<dbReference type="Pfam" id="PF01029">
    <property type="entry name" value="NusB"/>
    <property type="match status" value="1"/>
</dbReference>
<evidence type="ECO:0000256" key="8">
    <source>
        <dbReference type="ARBA" id="ARBA00022679"/>
    </source>
</evidence>
<feature type="binding site" evidence="14">
    <location>
        <position position="334"/>
    </location>
    <ligand>
        <name>S-adenosyl-L-methionine</name>
        <dbReference type="ChEBI" id="CHEBI:59789"/>
    </ligand>
</feature>
<keyword evidence="6" id="KW-0698">rRNA processing</keyword>
<evidence type="ECO:0000256" key="1">
    <source>
        <dbReference type="ARBA" id="ARBA00002724"/>
    </source>
</evidence>
<comment type="function">
    <text evidence="1">Specifically methylates the cytosine at position 967 (m5C967) of 16S rRNA.</text>
</comment>
<dbReference type="GO" id="GO:0006355">
    <property type="term" value="P:regulation of DNA-templated transcription"/>
    <property type="evidence" value="ECO:0007669"/>
    <property type="project" value="InterPro"/>
</dbReference>
<comment type="caution">
    <text evidence="16">The sequence shown here is derived from an EMBL/GenBank/DDBJ whole genome shotgun (WGS) entry which is preliminary data.</text>
</comment>
<evidence type="ECO:0000256" key="14">
    <source>
        <dbReference type="PROSITE-ProRule" id="PRU01023"/>
    </source>
</evidence>
<dbReference type="Gene3D" id="3.30.70.1170">
    <property type="entry name" value="Sun protein, domain 3"/>
    <property type="match status" value="1"/>
</dbReference>
<evidence type="ECO:0000256" key="13">
    <source>
        <dbReference type="ARBA" id="ARBA00047283"/>
    </source>
</evidence>
<dbReference type="InterPro" id="IPR023267">
    <property type="entry name" value="RCMT"/>
</dbReference>
<keyword evidence="10 14" id="KW-0694">RNA-binding</keyword>
<evidence type="ECO:0000313" key="17">
    <source>
        <dbReference type="Proteomes" id="UP000605201"/>
    </source>
</evidence>
<dbReference type="SUPFAM" id="SSF48013">
    <property type="entry name" value="NusB-like"/>
    <property type="match status" value="1"/>
</dbReference>
<accession>A0A8J6TP02</accession>
<dbReference type="EC" id="2.1.1.176" evidence="4"/>
<dbReference type="Gene3D" id="1.10.940.10">
    <property type="entry name" value="NusB-like"/>
    <property type="match status" value="1"/>
</dbReference>
<keyword evidence="5" id="KW-0963">Cytoplasm</keyword>
<dbReference type="Pfam" id="PF22458">
    <property type="entry name" value="RsmF-B_ferredox"/>
    <property type="match status" value="1"/>
</dbReference>
<comment type="similarity">
    <text evidence="3 14">Belongs to the class I-like SAM-binding methyltransferase superfamily. RsmB/NOP family.</text>
</comment>
<evidence type="ECO:0000256" key="2">
    <source>
        <dbReference type="ARBA" id="ARBA00004496"/>
    </source>
</evidence>
<feature type="domain" description="SAM-dependent MTase RsmB/NOP-type" evidence="15">
    <location>
        <begin position="173"/>
        <end position="451"/>
    </location>
</feature>
<dbReference type="InterPro" id="IPR029063">
    <property type="entry name" value="SAM-dependent_MTases_sf"/>
</dbReference>
<keyword evidence="8 14" id="KW-0808">Transferase</keyword>
<evidence type="ECO:0000256" key="11">
    <source>
        <dbReference type="ARBA" id="ARBA00030399"/>
    </source>
</evidence>
<dbReference type="InterPro" id="IPR049560">
    <property type="entry name" value="MeTrfase_RsmB-F_NOP2_cat"/>
</dbReference>
<dbReference type="InterPro" id="IPR035926">
    <property type="entry name" value="NusB-like_sf"/>
</dbReference>
<keyword evidence="9 14" id="KW-0949">S-adenosyl-L-methionine</keyword>
<dbReference type="GO" id="GO:0005737">
    <property type="term" value="C:cytoplasm"/>
    <property type="evidence" value="ECO:0007669"/>
    <property type="project" value="UniProtKB-SubCell"/>
</dbReference>
<keyword evidence="7 14" id="KW-0489">Methyltransferase</keyword>
<dbReference type="NCBIfam" id="TIGR00563">
    <property type="entry name" value="rsmB"/>
    <property type="match status" value="1"/>
</dbReference>
<dbReference type="PROSITE" id="PS01153">
    <property type="entry name" value="NOL1_NOP2_SUN"/>
    <property type="match status" value="1"/>
</dbReference>
<feature type="active site" description="Nucleophile" evidence="14">
    <location>
        <position position="387"/>
    </location>
</feature>
<dbReference type="CDD" id="cd02440">
    <property type="entry name" value="AdoMet_MTases"/>
    <property type="match status" value="1"/>
</dbReference>
<dbReference type="Pfam" id="PF01189">
    <property type="entry name" value="Methyltr_RsmB-F"/>
    <property type="match status" value="1"/>
</dbReference>
<proteinExistence type="inferred from homology"/>
<comment type="caution">
    <text evidence="14">Lacks conserved residue(s) required for the propagation of feature annotation.</text>
</comment>
<dbReference type="InterPro" id="IPR001678">
    <property type="entry name" value="MeTrfase_RsmB-F_NOP2_dom"/>
</dbReference>
<dbReference type="NCBIfam" id="NF011494">
    <property type="entry name" value="PRK14902.1"/>
    <property type="match status" value="1"/>
</dbReference>
<sequence length="452" mass="50660">MADVARKTALLILNILDKKQQTLDSVLDAVLGKATSLTSKDRKLLYALVYGVLRQRERLDWIIGHFSKTRLDRIDPTILNILRLGLFQIAYLDRIPVSAAVNTSVEMAKSTAPLWIVRYVNGLLRNAAKEYQHVPYPDIVKNPVSALAVEKSFPQWLIKRWLDRFGLEETARLCDAVNTIPPITVRTNTLKTTRTFLMESLQGVAQKIVPTEFSPDGVSFSNPKTAIPEMDSFQDGFFQVQDEAAQLVTLFLSPQPGETVLDACAGLGGKTGHIAQVMKNSGRLIALDNDEQKLSQLMHAMNRSGILIATTRVHDLHNPLIPKHSGMFDRILLDAPCSGLGVLRRNPDAKWIIEKQNLAYYHERQARFLDNLANLVKPSGVMVYAVCSTEPEENEAVIKGFLNKRKEFAIENKPTGLTFKTRSLVDQNGYLKTSPHINNMDGFFAARLKRIK</sequence>
<evidence type="ECO:0000256" key="6">
    <source>
        <dbReference type="ARBA" id="ARBA00022552"/>
    </source>
</evidence>
<dbReference type="InterPro" id="IPR054728">
    <property type="entry name" value="RsmB-like_ferredoxin"/>
</dbReference>
<evidence type="ECO:0000313" key="16">
    <source>
        <dbReference type="EMBL" id="MBC8430508.1"/>
    </source>
</evidence>
<comment type="subcellular location">
    <subcellularLocation>
        <location evidence="2">Cytoplasm</location>
    </subcellularLocation>
</comment>
<gene>
    <name evidence="16" type="primary">rsmB</name>
    <name evidence="16" type="ORF">H8D96_01180</name>
</gene>
<dbReference type="PANTHER" id="PTHR22807">
    <property type="entry name" value="NOP2 YEAST -RELATED NOL1/NOP2/FMU SUN DOMAIN-CONTAINING"/>
    <property type="match status" value="1"/>
</dbReference>
<organism evidence="16 17">
    <name type="scientific">Candidatus Desulfatibia vada</name>
    <dbReference type="NCBI Taxonomy" id="2841696"/>
    <lineage>
        <taxon>Bacteria</taxon>
        <taxon>Pseudomonadati</taxon>
        <taxon>Thermodesulfobacteriota</taxon>
        <taxon>Desulfobacteria</taxon>
        <taxon>Desulfobacterales</taxon>
        <taxon>Desulfobacterales incertae sedis</taxon>
        <taxon>Candidatus Desulfatibia</taxon>
    </lineage>
</organism>
<evidence type="ECO:0000256" key="10">
    <source>
        <dbReference type="ARBA" id="ARBA00022884"/>
    </source>
</evidence>
<dbReference type="GO" id="GO:0008649">
    <property type="term" value="F:rRNA methyltransferase activity"/>
    <property type="evidence" value="ECO:0007669"/>
    <property type="project" value="InterPro"/>
</dbReference>
<reference evidence="16 17" key="1">
    <citation type="submission" date="2020-08" db="EMBL/GenBank/DDBJ databases">
        <title>Bridging the membrane lipid divide: bacteria of the FCB group superphylum have the potential to synthesize archaeal ether lipids.</title>
        <authorList>
            <person name="Villanueva L."/>
            <person name="Von Meijenfeldt F.A.B."/>
            <person name="Westbye A.B."/>
            <person name="Yadav S."/>
            <person name="Hopmans E.C."/>
            <person name="Dutilh B.E."/>
            <person name="Sinninghe Damste J.S."/>
        </authorList>
    </citation>
    <scope>NUCLEOTIDE SEQUENCE [LARGE SCALE GENOMIC DNA]</scope>
    <source>
        <strain evidence="16">NIOZ-UU17</strain>
    </source>
</reference>
<evidence type="ECO:0000256" key="3">
    <source>
        <dbReference type="ARBA" id="ARBA00007494"/>
    </source>
</evidence>
<dbReference type="Proteomes" id="UP000605201">
    <property type="component" value="Unassembled WGS sequence"/>
</dbReference>
<dbReference type="PANTHER" id="PTHR22807:SF61">
    <property type="entry name" value="NOL1_NOP2_SUN FAMILY PROTEIN _ ANTITERMINATION NUSB DOMAIN-CONTAINING PROTEIN"/>
    <property type="match status" value="1"/>
</dbReference>
<evidence type="ECO:0000256" key="12">
    <source>
        <dbReference type="ARBA" id="ARBA00031088"/>
    </source>
</evidence>
<evidence type="ECO:0000256" key="9">
    <source>
        <dbReference type="ARBA" id="ARBA00022691"/>
    </source>
</evidence>
<dbReference type="PROSITE" id="PS51686">
    <property type="entry name" value="SAM_MT_RSMB_NOP"/>
    <property type="match status" value="1"/>
</dbReference>
<evidence type="ECO:0000256" key="7">
    <source>
        <dbReference type="ARBA" id="ARBA00022603"/>
    </source>
</evidence>
<dbReference type="SUPFAM" id="SSF53335">
    <property type="entry name" value="S-adenosyl-L-methionine-dependent methyltransferases"/>
    <property type="match status" value="1"/>
</dbReference>
<name>A0A8J6TP02_9BACT</name>
<dbReference type="InterPro" id="IPR004573">
    <property type="entry name" value="rRNA_ssu_MeTfrase_B"/>
</dbReference>
<dbReference type="PRINTS" id="PR02008">
    <property type="entry name" value="RCMTFAMILY"/>
</dbReference>
<protein>
    <recommendedName>
        <fullName evidence="4">16S rRNA (cytosine(967)-C(5))-methyltransferase</fullName>
        <ecNumber evidence="4">2.1.1.176</ecNumber>
    </recommendedName>
    <alternativeName>
        <fullName evidence="11">16S rRNA m5C967 methyltransferase</fullName>
    </alternativeName>
    <alternativeName>
        <fullName evidence="12">rRNA (cytosine-C(5)-)-methyltransferase RsmB</fullName>
    </alternativeName>
</protein>
<evidence type="ECO:0000256" key="5">
    <source>
        <dbReference type="ARBA" id="ARBA00022490"/>
    </source>
</evidence>
<dbReference type="AlphaFoldDB" id="A0A8J6TP02"/>
<comment type="catalytic activity">
    <reaction evidence="13">
        <text>cytidine(967) in 16S rRNA + S-adenosyl-L-methionine = 5-methylcytidine(967) in 16S rRNA + S-adenosyl-L-homocysteine + H(+)</text>
        <dbReference type="Rhea" id="RHEA:42748"/>
        <dbReference type="Rhea" id="RHEA-COMP:10219"/>
        <dbReference type="Rhea" id="RHEA-COMP:10220"/>
        <dbReference type="ChEBI" id="CHEBI:15378"/>
        <dbReference type="ChEBI" id="CHEBI:57856"/>
        <dbReference type="ChEBI" id="CHEBI:59789"/>
        <dbReference type="ChEBI" id="CHEBI:74483"/>
        <dbReference type="ChEBI" id="CHEBI:82748"/>
        <dbReference type="EC" id="2.1.1.176"/>
    </reaction>
</comment>
<dbReference type="Gene3D" id="3.40.50.150">
    <property type="entry name" value="Vaccinia Virus protein VP39"/>
    <property type="match status" value="1"/>
</dbReference>
<evidence type="ECO:0000256" key="4">
    <source>
        <dbReference type="ARBA" id="ARBA00012140"/>
    </source>
</evidence>
<dbReference type="FunFam" id="3.40.50.150:FF:000022">
    <property type="entry name" value="Ribosomal RNA small subunit methyltransferase B"/>
    <property type="match status" value="1"/>
</dbReference>